<feature type="region of interest" description="Disordered" evidence="1">
    <location>
        <begin position="1"/>
        <end position="27"/>
    </location>
</feature>
<dbReference type="Proteomes" id="UP001459277">
    <property type="component" value="Unassembled WGS sequence"/>
</dbReference>
<evidence type="ECO:0000313" key="3">
    <source>
        <dbReference type="EMBL" id="KAL0006954.1"/>
    </source>
</evidence>
<proteinExistence type="predicted"/>
<organism evidence="3 4">
    <name type="scientific">Lithocarpus litseifolius</name>
    <dbReference type="NCBI Taxonomy" id="425828"/>
    <lineage>
        <taxon>Eukaryota</taxon>
        <taxon>Viridiplantae</taxon>
        <taxon>Streptophyta</taxon>
        <taxon>Embryophyta</taxon>
        <taxon>Tracheophyta</taxon>
        <taxon>Spermatophyta</taxon>
        <taxon>Magnoliopsida</taxon>
        <taxon>eudicotyledons</taxon>
        <taxon>Gunneridae</taxon>
        <taxon>Pentapetalae</taxon>
        <taxon>rosids</taxon>
        <taxon>fabids</taxon>
        <taxon>Fagales</taxon>
        <taxon>Fagaceae</taxon>
        <taxon>Lithocarpus</taxon>
    </lineage>
</organism>
<dbReference type="Gene3D" id="3.30.420.10">
    <property type="entry name" value="Ribonuclease H-like superfamily/Ribonuclease H"/>
    <property type="match status" value="1"/>
</dbReference>
<reference evidence="3 4" key="1">
    <citation type="submission" date="2024-01" db="EMBL/GenBank/DDBJ databases">
        <title>A telomere-to-telomere, gap-free genome of sweet tea (Lithocarpus litseifolius).</title>
        <authorList>
            <person name="Zhou J."/>
        </authorList>
    </citation>
    <scope>NUCLEOTIDE SEQUENCE [LARGE SCALE GENOMIC DNA]</scope>
    <source>
        <strain evidence="3">Zhou-2022a</strain>
        <tissue evidence="3">Leaf</tissue>
    </source>
</reference>
<dbReference type="PANTHER" id="PTHR47723:SF19">
    <property type="entry name" value="POLYNUCLEOTIDYL TRANSFERASE, RIBONUCLEASE H-LIKE SUPERFAMILY PROTEIN"/>
    <property type="match status" value="1"/>
</dbReference>
<comment type="caution">
    <text evidence="3">The sequence shown here is derived from an EMBL/GenBank/DDBJ whole genome shotgun (WGS) entry which is preliminary data.</text>
</comment>
<dbReference type="PANTHER" id="PTHR47723">
    <property type="entry name" value="OS05G0353850 PROTEIN"/>
    <property type="match status" value="1"/>
</dbReference>
<evidence type="ECO:0000313" key="4">
    <source>
        <dbReference type="Proteomes" id="UP001459277"/>
    </source>
</evidence>
<dbReference type="GO" id="GO:0003676">
    <property type="term" value="F:nucleic acid binding"/>
    <property type="evidence" value="ECO:0007669"/>
    <property type="project" value="InterPro"/>
</dbReference>
<dbReference type="GO" id="GO:0004523">
    <property type="term" value="F:RNA-DNA hybrid ribonuclease activity"/>
    <property type="evidence" value="ECO:0007669"/>
    <property type="project" value="InterPro"/>
</dbReference>
<dbReference type="InterPro" id="IPR002156">
    <property type="entry name" value="RNaseH_domain"/>
</dbReference>
<dbReference type="EMBL" id="JAZDWU010000003">
    <property type="protein sequence ID" value="KAL0006954.1"/>
    <property type="molecule type" value="Genomic_DNA"/>
</dbReference>
<sequence length="190" mass="20985">MKGCGEKSKDGKGSYFHKQGSEVEGLPPPSGAVKINFNGAIFPKEKKSGIEVVIRDTRSLIIASCSKVMHQVLGVSNIEALAAAWAFSFAFDVGVRRAILEGDSLAVISDLREDGKQLYIPSFQMTDETHIRTSEVLVDEVLNLMFKLPDQCSQRRFRRAPRCSGEARRRKSTSRSLRRGAFSEASAFVD</sequence>
<name>A0AAW2DBI3_9ROSI</name>
<evidence type="ECO:0000256" key="1">
    <source>
        <dbReference type="SAM" id="MobiDB-lite"/>
    </source>
</evidence>
<protein>
    <recommendedName>
        <fullName evidence="2">RNase H type-1 domain-containing protein</fullName>
    </recommendedName>
</protein>
<keyword evidence="4" id="KW-1185">Reference proteome</keyword>
<dbReference type="InterPro" id="IPR036397">
    <property type="entry name" value="RNaseH_sf"/>
</dbReference>
<dbReference type="InterPro" id="IPR053151">
    <property type="entry name" value="RNase_H-like"/>
</dbReference>
<accession>A0AAW2DBI3</accession>
<feature type="region of interest" description="Disordered" evidence="1">
    <location>
        <begin position="163"/>
        <end position="190"/>
    </location>
</feature>
<dbReference type="AlphaFoldDB" id="A0AAW2DBI3"/>
<feature type="domain" description="RNase H type-1" evidence="2">
    <location>
        <begin position="36"/>
        <end position="114"/>
    </location>
</feature>
<feature type="compositionally biased region" description="Basic residues" evidence="1">
    <location>
        <begin position="168"/>
        <end position="178"/>
    </location>
</feature>
<dbReference type="Pfam" id="PF13456">
    <property type="entry name" value="RVT_3"/>
    <property type="match status" value="1"/>
</dbReference>
<evidence type="ECO:0000259" key="2">
    <source>
        <dbReference type="Pfam" id="PF13456"/>
    </source>
</evidence>
<gene>
    <name evidence="3" type="ORF">SO802_008456</name>
</gene>
<feature type="compositionally biased region" description="Basic and acidic residues" evidence="1">
    <location>
        <begin position="1"/>
        <end position="12"/>
    </location>
</feature>